<gene>
    <name evidence="1" type="ORF">BJ138DRAFT_1055060</name>
</gene>
<dbReference type="EMBL" id="MU267601">
    <property type="protein sequence ID" value="KAH7915398.1"/>
    <property type="molecule type" value="Genomic_DNA"/>
</dbReference>
<accession>A0ACB8AQV1</accession>
<name>A0ACB8AQV1_9AGAM</name>
<keyword evidence="2" id="KW-1185">Reference proteome</keyword>
<reference evidence="1" key="1">
    <citation type="journal article" date="2021" name="New Phytol.">
        <title>Evolutionary innovations through gain and loss of genes in the ectomycorrhizal Boletales.</title>
        <authorList>
            <person name="Wu G."/>
            <person name="Miyauchi S."/>
            <person name="Morin E."/>
            <person name="Kuo A."/>
            <person name="Drula E."/>
            <person name="Varga T."/>
            <person name="Kohler A."/>
            <person name="Feng B."/>
            <person name="Cao Y."/>
            <person name="Lipzen A."/>
            <person name="Daum C."/>
            <person name="Hundley H."/>
            <person name="Pangilinan J."/>
            <person name="Johnson J."/>
            <person name="Barry K."/>
            <person name="LaButti K."/>
            <person name="Ng V."/>
            <person name="Ahrendt S."/>
            <person name="Min B."/>
            <person name="Choi I.G."/>
            <person name="Park H."/>
            <person name="Plett J.M."/>
            <person name="Magnuson J."/>
            <person name="Spatafora J.W."/>
            <person name="Nagy L.G."/>
            <person name="Henrissat B."/>
            <person name="Grigoriev I.V."/>
            <person name="Yang Z.L."/>
            <person name="Xu J."/>
            <person name="Martin F.M."/>
        </authorList>
    </citation>
    <scope>NUCLEOTIDE SEQUENCE</scope>
    <source>
        <strain evidence="1">ATCC 28755</strain>
    </source>
</reference>
<evidence type="ECO:0000313" key="1">
    <source>
        <dbReference type="EMBL" id="KAH7915398.1"/>
    </source>
</evidence>
<proteinExistence type="predicted"/>
<protein>
    <submittedName>
        <fullName evidence="1">Uncharacterized protein</fullName>
    </submittedName>
</protein>
<comment type="caution">
    <text evidence="1">The sequence shown here is derived from an EMBL/GenBank/DDBJ whole genome shotgun (WGS) entry which is preliminary data.</text>
</comment>
<organism evidence="1 2">
    <name type="scientific">Hygrophoropsis aurantiaca</name>
    <dbReference type="NCBI Taxonomy" id="72124"/>
    <lineage>
        <taxon>Eukaryota</taxon>
        <taxon>Fungi</taxon>
        <taxon>Dikarya</taxon>
        <taxon>Basidiomycota</taxon>
        <taxon>Agaricomycotina</taxon>
        <taxon>Agaricomycetes</taxon>
        <taxon>Agaricomycetidae</taxon>
        <taxon>Boletales</taxon>
        <taxon>Coniophorineae</taxon>
        <taxon>Hygrophoropsidaceae</taxon>
        <taxon>Hygrophoropsis</taxon>
    </lineage>
</organism>
<evidence type="ECO:0000313" key="2">
    <source>
        <dbReference type="Proteomes" id="UP000790377"/>
    </source>
</evidence>
<dbReference type="Proteomes" id="UP000790377">
    <property type="component" value="Unassembled WGS sequence"/>
</dbReference>
<sequence>MVGILGLGNRTSPAPEIRPAIHLNGNTRTRSAENPATKTQGNLAIALGAGSGVQHFFSLPHWTRRVLPSQSITRKNIIAHATDELGVITPATPTKSLMLDKDLPPAPMHDSPPIGDNAVQRQTSRSENTNISSPSVASPPKPLRTEPSLSSIQSTAALAQAALQLGIPHTMPRASLSTDINTVNFISSSSLCCQEVRRQKSSQSIRAEPVSGNGPSRVELSRTRGISIGPGITSAKGKDVDWSASGSEKNAPSLTRGLSRRPSFWSRRQADSSVSSNQHLAVPSASPCLPAVQPTSPFQVDFEMSRNSTQHHNMRHSPQLIRRHSERSSQHPPLIETASGPLQTSPSSIASSRSPRRPATADQSSRATPRSPPRRPNTADPLSRFRSRSFFTSSSQISSISTATPGSSSRGELRNETAPLRDLPQLRSRSSTNPPLLHRLSVNIFASSPPSATKTGTFFGNHITSSPSTSSPRRSLGETPPEISKVQAGESPEAYVHRLSSVAGKADIAGILASSGESFHVCALKYYIFQFKFAGDPLDVALRRMLMDIGLPRETQQIDRVMEAFAARYLECNPNLFTSDDHPYILAFSLIMLHTDAFNKSNKRKMTKADYLKNTTLPGIIPEVLDCFYDNIVFAPFIFIEDPLDNNGHLFPERTSTSANLASPMSASGSTLLGRPPKIDPYYLITHDLLDSLRVEVAPLIPPENPYDYEGTSGPWNVEDLLQVFAKAIVTRISSAENSRLPSAFFGLSVGGIPSPSLAGVGAIPDVPPVREIWTIKITMVSLLNRKDDMLGAKKPVIRKWKPFSVVLTGSQLLLFRDPSWASTLLPTSETLRRPPIPAALFKPDEVLSIKDALAVFDKSYTMHKNTFRLVLADGRHILFQTSDEIELNAWISRLNYASAFKSSAIRMRPLAMSGKDVELTGMAAATSHLHDLELMMQQASPKIRSWDQRGLHNIPLGDSGSEDSSLAHTNTQTISQHNINMEVAVAPEVEGASQFKATFDRVKAELEAARRSLHGSFSDENHSNSSSKLDISQHAPMSKNDNALSHPRTLAIHSRVHDLDTRLSVAYSQLDSDMRFVRNVAKLTPFQKSTRDRLQTAVQNISKQIALARLDITRLTCHRNVLLNDLAAEEKCFRRATTLALQKATETLQSRRVDKVPHMTFSFHDTPRNHSLPPSSSQSPPASALDSSVDDSFNSALDFDTQRPSSSSSVSGGAISNFLGVSMVAESPAIDGDDSSTGCYPFAEEDASPSRPGRLKQNSLDMSSNLGHDDGTSHEKFYTAQESIEEQAEEWDKTRAAKRVSLIKLPPDLRLSAILGGKPLRYAPAHDEDIEEGPDPHVPDHLQSSSDFQTS</sequence>